<gene>
    <name evidence="3" type="ORF">V9T40_014760</name>
</gene>
<evidence type="ECO:0000256" key="1">
    <source>
        <dbReference type="SAM" id="MobiDB-lite"/>
    </source>
</evidence>
<name>A0AAN9T2R2_9HEMI</name>
<keyword evidence="2" id="KW-1133">Transmembrane helix</keyword>
<feature type="transmembrane region" description="Helical" evidence="2">
    <location>
        <begin position="16"/>
        <end position="37"/>
    </location>
</feature>
<evidence type="ECO:0000313" key="3">
    <source>
        <dbReference type="EMBL" id="KAK7571156.1"/>
    </source>
</evidence>
<feature type="region of interest" description="Disordered" evidence="1">
    <location>
        <begin position="47"/>
        <end position="66"/>
    </location>
</feature>
<proteinExistence type="predicted"/>
<keyword evidence="2" id="KW-0472">Membrane</keyword>
<evidence type="ECO:0000256" key="2">
    <source>
        <dbReference type="SAM" id="Phobius"/>
    </source>
</evidence>
<evidence type="ECO:0000313" key="4">
    <source>
        <dbReference type="Proteomes" id="UP001367676"/>
    </source>
</evidence>
<keyword evidence="4" id="KW-1185">Reference proteome</keyword>
<dbReference type="AlphaFoldDB" id="A0AAN9T2R2"/>
<dbReference type="Proteomes" id="UP001367676">
    <property type="component" value="Unassembled WGS sequence"/>
</dbReference>
<comment type="caution">
    <text evidence="3">The sequence shown here is derived from an EMBL/GenBank/DDBJ whole genome shotgun (WGS) entry which is preliminary data.</text>
</comment>
<dbReference type="EMBL" id="JBBCAQ010000041">
    <property type="protein sequence ID" value="KAK7571156.1"/>
    <property type="molecule type" value="Genomic_DNA"/>
</dbReference>
<keyword evidence="2" id="KW-0812">Transmembrane</keyword>
<accession>A0AAN9T2R2</accession>
<protein>
    <submittedName>
        <fullName evidence="3">Uncharacterized protein</fullName>
    </submittedName>
</protein>
<reference evidence="3 4" key="1">
    <citation type="submission" date="2024-03" db="EMBL/GenBank/DDBJ databases">
        <title>Adaptation during the transition from Ophiocordyceps entomopathogen to insect associate is accompanied by gene loss and intensified selection.</title>
        <authorList>
            <person name="Ward C.M."/>
            <person name="Onetto C.A."/>
            <person name="Borneman A.R."/>
        </authorList>
    </citation>
    <scope>NUCLEOTIDE SEQUENCE [LARGE SCALE GENOMIC DNA]</scope>
    <source>
        <strain evidence="3">AWRI1</strain>
        <tissue evidence="3">Single Adult Female</tissue>
    </source>
</reference>
<organism evidence="3 4">
    <name type="scientific">Parthenolecanium corni</name>
    <dbReference type="NCBI Taxonomy" id="536013"/>
    <lineage>
        <taxon>Eukaryota</taxon>
        <taxon>Metazoa</taxon>
        <taxon>Ecdysozoa</taxon>
        <taxon>Arthropoda</taxon>
        <taxon>Hexapoda</taxon>
        <taxon>Insecta</taxon>
        <taxon>Pterygota</taxon>
        <taxon>Neoptera</taxon>
        <taxon>Paraneoptera</taxon>
        <taxon>Hemiptera</taxon>
        <taxon>Sternorrhyncha</taxon>
        <taxon>Coccoidea</taxon>
        <taxon>Coccidae</taxon>
        <taxon>Parthenolecanium</taxon>
    </lineage>
</organism>
<sequence length="144" mass="16199">MEGLRVPGATFGDASVFLSVCLFVCLSVCLSACASIVSQIALPDPRLSPPSAQRMPQKIQKKKNISPSPDMIAKDLGCDNFADFIGNEYPKWLRWPFLDQRGMRHKWFNDVTAALKKVTKQQSNRRQSKISQVELLNLKLKSNF</sequence>